<protein>
    <recommendedName>
        <fullName evidence="9">C2H2-type domain-containing protein</fullName>
    </recommendedName>
</protein>
<feature type="domain" description="C2H2-type" evidence="9">
    <location>
        <begin position="288"/>
        <end position="315"/>
    </location>
</feature>
<accession>A0A1V8T6J6</accession>
<dbReference type="STRING" id="1507870.A0A1V8T6J6"/>
<proteinExistence type="predicted"/>
<evidence type="ECO:0000259" key="9">
    <source>
        <dbReference type="PROSITE" id="PS50157"/>
    </source>
</evidence>
<keyword evidence="4 7" id="KW-0863">Zinc-finger</keyword>
<feature type="domain" description="C2H2-type" evidence="9">
    <location>
        <begin position="260"/>
        <end position="287"/>
    </location>
</feature>
<dbReference type="AlphaFoldDB" id="A0A1V8T6J6"/>
<dbReference type="Pfam" id="PF00096">
    <property type="entry name" value="zf-C2H2"/>
    <property type="match status" value="2"/>
</dbReference>
<dbReference type="GO" id="GO:0010468">
    <property type="term" value="P:regulation of gene expression"/>
    <property type="evidence" value="ECO:0007669"/>
    <property type="project" value="TreeGrafter"/>
</dbReference>
<feature type="compositionally biased region" description="Low complexity" evidence="8">
    <location>
        <begin position="49"/>
        <end position="64"/>
    </location>
</feature>
<dbReference type="PANTHER" id="PTHR16515:SF66">
    <property type="entry name" value="C2H2-TYPE DOMAIN-CONTAINING PROTEIN"/>
    <property type="match status" value="1"/>
</dbReference>
<feature type="region of interest" description="Disordered" evidence="8">
    <location>
        <begin position="148"/>
        <end position="234"/>
    </location>
</feature>
<feature type="region of interest" description="Disordered" evidence="8">
    <location>
        <begin position="1"/>
        <end position="116"/>
    </location>
</feature>
<dbReference type="GO" id="GO:0008270">
    <property type="term" value="F:zinc ion binding"/>
    <property type="evidence" value="ECO:0007669"/>
    <property type="project" value="UniProtKB-KW"/>
</dbReference>
<reference evidence="11" key="1">
    <citation type="submission" date="2017-03" db="EMBL/GenBank/DDBJ databases">
        <title>Genomes of endolithic fungi from Antarctica.</title>
        <authorList>
            <person name="Coleine C."/>
            <person name="Masonjones S."/>
            <person name="Stajich J.E."/>
        </authorList>
    </citation>
    <scope>NUCLEOTIDE SEQUENCE [LARGE SCALE GENOMIC DNA]</scope>
    <source>
        <strain evidence="11">CCFEE 5527</strain>
    </source>
</reference>
<dbReference type="InParanoid" id="A0A1V8T6J6"/>
<dbReference type="PROSITE" id="PS00028">
    <property type="entry name" value="ZINC_FINGER_C2H2_1"/>
    <property type="match status" value="2"/>
</dbReference>
<dbReference type="InterPro" id="IPR013087">
    <property type="entry name" value="Znf_C2H2_type"/>
</dbReference>
<evidence type="ECO:0000256" key="5">
    <source>
        <dbReference type="ARBA" id="ARBA00022833"/>
    </source>
</evidence>
<evidence type="ECO:0000256" key="7">
    <source>
        <dbReference type="PROSITE-ProRule" id="PRU00042"/>
    </source>
</evidence>
<dbReference type="SMART" id="SM00355">
    <property type="entry name" value="ZnF_C2H2"/>
    <property type="match status" value="2"/>
</dbReference>
<dbReference type="InterPro" id="IPR036236">
    <property type="entry name" value="Znf_C2H2_sf"/>
</dbReference>
<name>A0A1V8T6J6_9PEZI</name>
<dbReference type="EMBL" id="NAJO01000015">
    <property type="protein sequence ID" value="OQO07035.1"/>
    <property type="molecule type" value="Genomic_DNA"/>
</dbReference>
<keyword evidence="2" id="KW-0479">Metal-binding</keyword>
<dbReference type="Proteomes" id="UP000192596">
    <property type="component" value="Unassembled WGS sequence"/>
</dbReference>
<dbReference type="GO" id="GO:0005634">
    <property type="term" value="C:nucleus"/>
    <property type="evidence" value="ECO:0007669"/>
    <property type="project" value="UniProtKB-SubCell"/>
</dbReference>
<feature type="compositionally biased region" description="Polar residues" evidence="8">
    <location>
        <begin position="80"/>
        <end position="89"/>
    </location>
</feature>
<evidence type="ECO:0000256" key="6">
    <source>
        <dbReference type="ARBA" id="ARBA00023242"/>
    </source>
</evidence>
<dbReference type="PROSITE" id="PS50157">
    <property type="entry name" value="ZINC_FINGER_C2H2_2"/>
    <property type="match status" value="2"/>
</dbReference>
<evidence type="ECO:0000256" key="2">
    <source>
        <dbReference type="ARBA" id="ARBA00022723"/>
    </source>
</evidence>
<sequence length="324" mass="34756">MSLPSISNLLGIADGDRTVQDGRAHEQQAAHTSQPEHSYAATHAMPINASQQQAPSHPPQSQYATNTAEGDAKGRASHPPQDQRNNYRSMNPPPPLIRSDSIADTTDSPSTISTASSSIPAQSYYLGSALNNVEADHQQRTVVAQMVKRASVPSQPNTSPYDTSPFGHPSSSYSASPGTLHSNGPPNYYSPQVIPDPNAANYPLSGLYTQRPLPQQFPPTYPPQPPPAHLASSEQAYYTQHHHYISQSSAATYPQSQDRYICPTCSKAFSRPSSLKIHSHSHTGEKPFKCPHGGCGKAFSVRSNMKRHERGCHTGLGGGGGGSE</sequence>
<dbReference type="Gene3D" id="3.30.160.60">
    <property type="entry name" value="Classic Zinc Finger"/>
    <property type="match status" value="2"/>
</dbReference>
<evidence type="ECO:0000313" key="10">
    <source>
        <dbReference type="EMBL" id="OQO07035.1"/>
    </source>
</evidence>
<comment type="subcellular location">
    <subcellularLocation>
        <location evidence="1">Nucleus</location>
    </subcellularLocation>
</comment>
<dbReference type="OrthoDB" id="6077919at2759"/>
<dbReference type="SUPFAM" id="SSF57667">
    <property type="entry name" value="beta-beta-alpha zinc fingers"/>
    <property type="match status" value="1"/>
</dbReference>
<feature type="compositionally biased region" description="Basic and acidic residues" evidence="8">
    <location>
        <begin position="14"/>
        <end position="28"/>
    </location>
</feature>
<keyword evidence="11" id="KW-1185">Reference proteome</keyword>
<evidence type="ECO:0000256" key="8">
    <source>
        <dbReference type="SAM" id="MobiDB-lite"/>
    </source>
</evidence>
<evidence type="ECO:0000256" key="4">
    <source>
        <dbReference type="ARBA" id="ARBA00022771"/>
    </source>
</evidence>
<keyword evidence="3" id="KW-0677">Repeat</keyword>
<evidence type="ECO:0000256" key="3">
    <source>
        <dbReference type="ARBA" id="ARBA00022737"/>
    </source>
</evidence>
<feature type="compositionally biased region" description="Low complexity" evidence="8">
    <location>
        <begin position="99"/>
        <end position="116"/>
    </location>
</feature>
<keyword evidence="5" id="KW-0862">Zinc</keyword>
<dbReference type="InterPro" id="IPR050331">
    <property type="entry name" value="Zinc_finger"/>
</dbReference>
<evidence type="ECO:0000256" key="1">
    <source>
        <dbReference type="ARBA" id="ARBA00004123"/>
    </source>
</evidence>
<dbReference type="PANTHER" id="PTHR16515">
    <property type="entry name" value="PR DOMAIN ZINC FINGER PROTEIN"/>
    <property type="match status" value="1"/>
</dbReference>
<keyword evidence="6" id="KW-0539">Nucleus</keyword>
<dbReference type="FunCoup" id="A0A1V8T6J6">
    <property type="interactions" value="480"/>
</dbReference>
<comment type="caution">
    <text evidence="10">The sequence shown here is derived from an EMBL/GenBank/DDBJ whole genome shotgun (WGS) entry which is preliminary data.</text>
</comment>
<dbReference type="FunFam" id="3.30.160.60:FF:000176">
    <property type="entry name" value="zinc finger protein 70"/>
    <property type="match status" value="1"/>
</dbReference>
<organism evidence="10 11">
    <name type="scientific">Cryoendolithus antarcticus</name>
    <dbReference type="NCBI Taxonomy" id="1507870"/>
    <lineage>
        <taxon>Eukaryota</taxon>
        <taxon>Fungi</taxon>
        <taxon>Dikarya</taxon>
        <taxon>Ascomycota</taxon>
        <taxon>Pezizomycotina</taxon>
        <taxon>Dothideomycetes</taxon>
        <taxon>Dothideomycetidae</taxon>
        <taxon>Cladosporiales</taxon>
        <taxon>Cladosporiaceae</taxon>
        <taxon>Cryoendolithus</taxon>
    </lineage>
</organism>
<evidence type="ECO:0000313" key="11">
    <source>
        <dbReference type="Proteomes" id="UP000192596"/>
    </source>
</evidence>
<feature type="compositionally biased region" description="Pro residues" evidence="8">
    <location>
        <begin position="215"/>
        <end position="228"/>
    </location>
</feature>
<gene>
    <name evidence="10" type="ORF">B0A48_07601</name>
</gene>
<feature type="compositionally biased region" description="Polar residues" evidence="8">
    <location>
        <begin position="152"/>
        <end position="162"/>
    </location>
</feature>
<feature type="compositionally biased region" description="Polar residues" evidence="8">
    <location>
        <begin position="169"/>
        <end position="185"/>
    </location>
</feature>